<dbReference type="SUPFAM" id="SSF51905">
    <property type="entry name" value="FAD/NAD(P)-binding domain"/>
    <property type="match status" value="1"/>
</dbReference>
<dbReference type="Pfam" id="PF21274">
    <property type="entry name" value="Rng_hyd_C"/>
    <property type="match status" value="1"/>
</dbReference>
<comment type="caution">
    <text evidence="6">The sequence shown here is derived from an EMBL/GenBank/DDBJ whole genome shotgun (WGS) entry which is preliminary data.</text>
</comment>
<dbReference type="InterPro" id="IPR036188">
    <property type="entry name" value="FAD/NAD-bd_sf"/>
</dbReference>
<name>A0A8H7CR27_9AGAR</name>
<dbReference type="PANTHER" id="PTHR43004">
    <property type="entry name" value="TRK SYSTEM POTASSIUM UPTAKE PROTEIN"/>
    <property type="match status" value="1"/>
</dbReference>
<dbReference type="Gene3D" id="3.40.30.120">
    <property type="match status" value="1"/>
</dbReference>
<dbReference type="OrthoDB" id="2690153at2759"/>
<dbReference type="Gene3D" id="3.50.50.60">
    <property type="entry name" value="FAD/NAD(P)-binding domain"/>
    <property type="match status" value="1"/>
</dbReference>
<dbReference type="EMBL" id="JACAZH010000021">
    <property type="protein sequence ID" value="KAF7344383.1"/>
    <property type="molecule type" value="Genomic_DNA"/>
</dbReference>
<keyword evidence="3" id="KW-0274">FAD</keyword>
<proteinExistence type="predicted"/>
<dbReference type="PANTHER" id="PTHR43004:SF19">
    <property type="entry name" value="BINDING MONOOXYGENASE, PUTATIVE (JCVI)-RELATED"/>
    <property type="match status" value="1"/>
</dbReference>
<dbReference type="GO" id="GO:0071949">
    <property type="term" value="F:FAD binding"/>
    <property type="evidence" value="ECO:0007669"/>
    <property type="project" value="InterPro"/>
</dbReference>
<reference evidence="6" key="1">
    <citation type="submission" date="2020-05" db="EMBL/GenBank/DDBJ databases">
        <title>Mycena genomes resolve the evolution of fungal bioluminescence.</title>
        <authorList>
            <person name="Tsai I.J."/>
        </authorList>
    </citation>
    <scope>NUCLEOTIDE SEQUENCE</scope>
    <source>
        <strain evidence="6">160909Yilan</strain>
    </source>
</reference>
<dbReference type="Proteomes" id="UP000623467">
    <property type="component" value="Unassembled WGS sequence"/>
</dbReference>
<evidence type="ECO:0000259" key="5">
    <source>
        <dbReference type="Pfam" id="PF01494"/>
    </source>
</evidence>
<evidence type="ECO:0000313" key="6">
    <source>
        <dbReference type="EMBL" id="KAF7344383.1"/>
    </source>
</evidence>
<keyword evidence="7" id="KW-1185">Reference proteome</keyword>
<evidence type="ECO:0000256" key="3">
    <source>
        <dbReference type="ARBA" id="ARBA00022827"/>
    </source>
</evidence>
<evidence type="ECO:0000313" key="7">
    <source>
        <dbReference type="Proteomes" id="UP000623467"/>
    </source>
</evidence>
<dbReference type="InterPro" id="IPR002938">
    <property type="entry name" value="FAD-bd"/>
</dbReference>
<keyword evidence="2" id="KW-0285">Flavoprotein</keyword>
<keyword evidence="4" id="KW-0560">Oxidoreductase</keyword>
<feature type="domain" description="FAD-binding" evidence="5">
    <location>
        <begin position="7"/>
        <end position="361"/>
    </location>
</feature>
<dbReference type="Pfam" id="PF01494">
    <property type="entry name" value="FAD_binding_3"/>
    <property type="match status" value="1"/>
</dbReference>
<dbReference type="InterPro" id="IPR050641">
    <property type="entry name" value="RIFMO-like"/>
</dbReference>
<dbReference type="GO" id="GO:0016709">
    <property type="term" value="F:oxidoreductase activity, acting on paired donors, with incorporation or reduction of molecular oxygen, NAD(P)H as one donor, and incorporation of one atom of oxygen"/>
    <property type="evidence" value="ECO:0007669"/>
    <property type="project" value="UniProtKB-ARBA"/>
</dbReference>
<sequence length="549" mass="59371">MAAQTQVPVLIIGGGIVGLSASLSLSHHNIRSLVVERHSGTSIHPRARSVNMRTMEIYRHLGVDHRVRDAGATFVGIYTGPSMREVIEPKPRKEGKKKWPLADVLAAISPVAGTFATQDVIEPLLVDAAREKGGEVRFYTECVKVEQDEEGVTAILKNRETGGTESVRAQYLIAADGANSPIRKQLDVPVTGRGSMGHLLNILFHADLEALVQGREFSICIIERPEVCGLFTSINNSDRWVFHLSYDTSKGESPSDFPPEKCKELLRVAIGIPEIEITIDGILPWEPSVRVAERLQYGRIFLAGDAAHQMPPWGGQGANSGIADAYDLAWKLAAVLNGKAGKALLETYDVERQPVGRMAAETSASGADERGMISMKKNLAVLGGMLRKAPLASGHGYGYAGPSICEEDTGPLGGLTWRPWTLPSLFLSIDGRPGRRIPHVWVEQQGNRVSTLDLCGKSFVLLAGASGRDWVDAAKHVSSVLGVEISAYSVGPGADLGTTKAGEFESAAGISTQGALLVRPDDFVAWRERRLPSDHRVRFEQAVRRALCL</sequence>
<accession>A0A8H7CR27</accession>
<organism evidence="6 7">
    <name type="scientific">Mycena sanguinolenta</name>
    <dbReference type="NCBI Taxonomy" id="230812"/>
    <lineage>
        <taxon>Eukaryota</taxon>
        <taxon>Fungi</taxon>
        <taxon>Dikarya</taxon>
        <taxon>Basidiomycota</taxon>
        <taxon>Agaricomycotina</taxon>
        <taxon>Agaricomycetes</taxon>
        <taxon>Agaricomycetidae</taxon>
        <taxon>Agaricales</taxon>
        <taxon>Marasmiineae</taxon>
        <taxon>Mycenaceae</taxon>
        <taxon>Mycena</taxon>
    </lineage>
</organism>
<evidence type="ECO:0000256" key="4">
    <source>
        <dbReference type="ARBA" id="ARBA00023002"/>
    </source>
</evidence>
<protein>
    <submittedName>
        <fullName evidence="6">FAD binding domain-containing protein</fullName>
    </submittedName>
</protein>
<dbReference type="PRINTS" id="PR00420">
    <property type="entry name" value="RNGMNOXGNASE"/>
</dbReference>
<dbReference type="AlphaFoldDB" id="A0A8H7CR27"/>
<dbReference type="Gene3D" id="3.30.9.10">
    <property type="entry name" value="D-Amino Acid Oxidase, subunit A, domain 2"/>
    <property type="match status" value="1"/>
</dbReference>
<comment type="cofactor">
    <cofactor evidence="1">
        <name>FAD</name>
        <dbReference type="ChEBI" id="CHEBI:57692"/>
    </cofactor>
</comment>
<evidence type="ECO:0000256" key="2">
    <source>
        <dbReference type="ARBA" id="ARBA00022630"/>
    </source>
</evidence>
<gene>
    <name evidence="6" type="ORF">MSAN_01919500</name>
</gene>
<evidence type="ECO:0000256" key="1">
    <source>
        <dbReference type="ARBA" id="ARBA00001974"/>
    </source>
</evidence>